<dbReference type="PANTHER" id="PTHR35722">
    <property type="entry name" value="MAL D 1-ASSOCIATED PROTEIN"/>
    <property type="match status" value="1"/>
</dbReference>
<evidence type="ECO:0008006" key="4">
    <source>
        <dbReference type="Google" id="ProtNLM"/>
    </source>
</evidence>
<dbReference type="Proteomes" id="UP001552299">
    <property type="component" value="Unassembled WGS sequence"/>
</dbReference>
<feature type="region of interest" description="Disordered" evidence="1">
    <location>
        <begin position="71"/>
        <end position="93"/>
    </location>
</feature>
<keyword evidence="3" id="KW-1185">Reference proteome</keyword>
<dbReference type="InterPro" id="IPR053346">
    <property type="entry name" value="Fra_a_1-associated"/>
</dbReference>
<feature type="region of interest" description="Disordered" evidence="1">
    <location>
        <begin position="1"/>
        <end position="27"/>
    </location>
</feature>
<gene>
    <name evidence="2" type="ORF">M5K25_014743</name>
</gene>
<evidence type="ECO:0000313" key="3">
    <source>
        <dbReference type="Proteomes" id="UP001552299"/>
    </source>
</evidence>
<organism evidence="2 3">
    <name type="scientific">Dendrobium thyrsiflorum</name>
    <name type="common">Pinecone-like raceme dendrobium</name>
    <name type="synonym">Orchid</name>
    <dbReference type="NCBI Taxonomy" id="117978"/>
    <lineage>
        <taxon>Eukaryota</taxon>
        <taxon>Viridiplantae</taxon>
        <taxon>Streptophyta</taxon>
        <taxon>Embryophyta</taxon>
        <taxon>Tracheophyta</taxon>
        <taxon>Spermatophyta</taxon>
        <taxon>Magnoliopsida</taxon>
        <taxon>Liliopsida</taxon>
        <taxon>Asparagales</taxon>
        <taxon>Orchidaceae</taxon>
        <taxon>Epidendroideae</taxon>
        <taxon>Malaxideae</taxon>
        <taxon>Dendrobiinae</taxon>
        <taxon>Dendrobium</taxon>
    </lineage>
</organism>
<proteinExistence type="predicted"/>
<sequence>MAWWKEASTGYFGGGGEGEGDGGVEERSCSNRRIVKSSCRTEEVEPGRFVRKCEKTEQLLRQCAGRPAEVVESKTEHTEDDISNEVKAGSLPFESKGSEPFTFPGLRNDLESIEREFIGGFSTFMEATEKMANEFFNSFGVPSIQSSWPPLDHRRLPEHWQHESRTSKELKDHYADLDVEIREV</sequence>
<evidence type="ECO:0000313" key="2">
    <source>
        <dbReference type="EMBL" id="KAL0914399.1"/>
    </source>
</evidence>
<protein>
    <recommendedName>
        <fullName evidence="4">Mal d 1-associated protein</fullName>
    </recommendedName>
</protein>
<reference evidence="2 3" key="1">
    <citation type="journal article" date="2024" name="Plant Biotechnol. J.">
        <title>Dendrobium thyrsiflorum genome and its molecular insights into genes involved in important horticultural traits.</title>
        <authorList>
            <person name="Chen B."/>
            <person name="Wang J.Y."/>
            <person name="Zheng P.J."/>
            <person name="Li K.L."/>
            <person name="Liang Y.M."/>
            <person name="Chen X.F."/>
            <person name="Zhang C."/>
            <person name="Zhao X."/>
            <person name="He X."/>
            <person name="Zhang G.Q."/>
            <person name="Liu Z.J."/>
            <person name="Xu Q."/>
        </authorList>
    </citation>
    <scope>NUCLEOTIDE SEQUENCE [LARGE SCALE GENOMIC DNA]</scope>
    <source>
        <strain evidence="2">GZMU011</strain>
    </source>
</reference>
<dbReference type="EMBL" id="JANQDX010000012">
    <property type="protein sequence ID" value="KAL0914399.1"/>
    <property type="molecule type" value="Genomic_DNA"/>
</dbReference>
<comment type="caution">
    <text evidence="2">The sequence shown here is derived from an EMBL/GenBank/DDBJ whole genome shotgun (WGS) entry which is preliminary data.</text>
</comment>
<dbReference type="PANTHER" id="PTHR35722:SF1">
    <property type="entry name" value="MAL D 1-ASSOCIATED PROTEIN"/>
    <property type="match status" value="1"/>
</dbReference>
<evidence type="ECO:0000256" key="1">
    <source>
        <dbReference type="SAM" id="MobiDB-lite"/>
    </source>
</evidence>
<accession>A0ABD0UNZ6</accession>
<name>A0ABD0UNZ6_DENTH</name>
<dbReference type="AlphaFoldDB" id="A0ABD0UNZ6"/>